<dbReference type="RefSeq" id="WP_188532702.1">
    <property type="nucleotide sequence ID" value="NZ_BMGR01000014.1"/>
</dbReference>
<reference evidence="1" key="2">
    <citation type="submission" date="2020-09" db="EMBL/GenBank/DDBJ databases">
        <authorList>
            <person name="Sun Q."/>
            <person name="Zhou Y."/>
        </authorList>
    </citation>
    <scope>NUCLEOTIDE SEQUENCE</scope>
    <source>
        <strain evidence="1">CGMCC 1.12987</strain>
    </source>
</reference>
<proteinExistence type="predicted"/>
<dbReference type="AlphaFoldDB" id="A0A917G1Z1"/>
<dbReference type="EMBL" id="BMGR01000014">
    <property type="protein sequence ID" value="GGG18039.1"/>
    <property type="molecule type" value="Genomic_DNA"/>
</dbReference>
<comment type="caution">
    <text evidence="1">The sequence shown here is derived from an EMBL/GenBank/DDBJ whole genome shotgun (WGS) entry which is preliminary data.</text>
</comment>
<keyword evidence="2" id="KW-1185">Reference proteome</keyword>
<reference evidence="1" key="1">
    <citation type="journal article" date="2014" name="Int. J. Syst. Evol. Microbiol.">
        <title>Complete genome sequence of Corynebacterium casei LMG S-19264T (=DSM 44701T), isolated from a smear-ripened cheese.</title>
        <authorList>
            <consortium name="US DOE Joint Genome Institute (JGI-PGF)"/>
            <person name="Walter F."/>
            <person name="Albersmeier A."/>
            <person name="Kalinowski J."/>
            <person name="Ruckert C."/>
        </authorList>
    </citation>
    <scope>NUCLEOTIDE SEQUENCE</scope>
    <source>
        <strain evidence="1">CGMCC 1.12987</strain>
    </source>
</reference>
<name>A0A917G1Z1_9BACL</name>
<evidence type="ECO:0000313" key="2">
    <source>
        <dbReference type="Proteomes" id="UP000644756"/>
    </source>
</evidence>
<dbReference type="Proteomes" id="UP000644756">
    <property type="component" value="Unassembled WGS sequence"/>
</dbReference>
<protein>
    <submittedName>
        <fullName evidence="1">Uncharacterized protein</fullName>
    </submittedName>
</protein>
<gene>
    <name evidence="1" type="ORF">GCM10010916_38540</name>
</gene>
<accession>A0A917G1Z1</accession>
<organism evidence="1 2">
    <name type="scientific">Paenibacillus abyssi</name>
    <dbReference type="NCBI Taxonomy" id="1340531"/>
    <lineage>
        <taxon>Bacteria</taxon>
        <taxon>Bacillati</taxon>
        <taxon>Bacillota</taxon>
        <taxon>Bacilli</taxon>
        <taxon>Bacillales</taxon>
        <taxon>Paenibacillaceae</taxon>
        <taxon>Paenibacillus</taxon>
    </lineage>
</organism>
<sequence length="145" mass="16583">MRNDVFHIHEFRQLGMNEKIDWLATWMVEREASDFIMLAKEWGIDIKTLYGMFGELKVPIESVAEKRRILLHQLGLKVHQSPVKVAPGEEGRNAGKRFYGMTGTCSQVYAEREIELISQIVQLVPGTFRVNIKISEKRSAGGIHT</sequence>
<evidence type="ECO:0000313" key="1">
    <source>
        <dbReference type="EMBL" id="GGG18039.1"/>
    </source>
</evidence>